<dbReference type="EMBL" id="JAUJYO010000002">
    <property type="protein sequence ID" value="KAK1323974.1"/>
    <property type="molecule type" value="Genomic_DNA"/>
</dbReference>
<reference evidence="2" key="1">
    <citation type="journal article" date="2023" name="Nat. Commun.">
        <title>Diploid and tetraploid genomes of Acorus and the evolution of monocots.</title>
        <authorList>
            <person name="Ma L."/>
            <person name="Liu K.W."/>
            <person name="Li Z."/>
            <person name="Hsiao Y.Y."/>
            <person name="Qi Y."/>
            <person name="Fu T."/>
            <person name="Tang G.D."/>
            <person name="Zhang D."/>
            <person name="Sun W.H."/>
            <person name="Liu D.K."/>
            <person name="Li Y."/>
            <person name="Chen G.Z."/>
            <person name="Liu X.D."/>
            <person name="Liao X.Y."/>
            <person name="Jiang Y.T."/>
            <person name="Yu X."/>
            <person name="Hao Y."/>
            <person name="Huang J."/>
            <person name="Zhao X.W."/>
            <person name="Ke S."/>
            <person name="Chen Y.Y."/>
            <person name="Wu W.L."/>
            <person name="Hsu J.L."/>
            <person name="Lin Y.F."/>
            <person name="Huang M.D."/>
            <person name="Li C.Y."/>
            <person name="Huang L."/>
            <person name="Wang Z.W."/>
            <person name="Zhao X."/>
            <person name="Zhong W.Y."/>
            <person name="Peng D.H."/>
            <person name="Ahmad S."/>
            <person name="Lan S."/>
            <person name="Zhang J.S."/>
            <person name="Tsai W.C."/>
            <person name="Van de Peer Y."/>
            <person name="Liu Z.J."/>
        </authorList>
    </citation>
    <scope>NUCLEOTIDE SEQUENCE</scope>
    <source>
        <strain evidence="2">CP</strain>
    </source>
</reference>
<dbReference type="AlphaFoldDB" id="A0AAV9FE13"/>
<proteinExistence type="predicted"/>
<dbReference type="InterPro" id="IPR040361">
    <property type="entry name" value="TPD1"/>
</dbReference>
<dbReference type="Pfam" id="PF24068">
    <property type="entry name" value="TPD1_C"/>
    <property type="match status" value="1"/>
</dbReference>
<dbReference type="PANTHER" id="PTHR33184:SF72">
    <property type="entry name" value="BETA-1,3-N-ACETYLGLUCOSAMINYLTRANSFERASE FAMILY PROTEIN"/>
    <property type="match status" value="1"/>
</dbReference>
<dbReference type="GO" id="GO:0001709">
    <property type="term" value="P:cell fate determination"/>
    <property type="evidence" value="ECO:0007669"/>
    <property type="project" value="TreeGrafter"/>
</dbReference>
<evidence type="ECO:0000313" key="3">
    <source>
        <dbReference type="Proteomes" id="UP001180020"/>
    </source>
</evidence>
<dbReference type="Proteomes" id="UP001180020">
    <property type="component" value="Unassembled WGS sequence"/>
</dbReference>
<evidence type="ECO:0000256" key="1">
    <source>
        <dbReference type="ARBA" id="ARBA00022729"/>
    </source>
</evidence>
<accession>A0AAV9FE13</accession>
<dbReference type="PANTHER" id="PTHR33184">
    <property type="entry name" value="PROTEIN TAPETUM DETERMINANT 1-LIKE-RELATED"/>
    <property type="match status" value="1"/>
</dbReference>
<keyword evidence="3" id="KW-1185">Reference proteome</keyword>
<keyword evidence="1" id="KW-0732">Signal</keyword>
<evidence type="ECO:0000313" key="2">
    <source>
        <dbReference type="EMBL" id="KAK1323974.1"/>
    </source>
</evidence>
<sequence>MTHYYYHQVSGLLVAEAACEPSDIVVSQLRTGRLVQGQAEYVVSVTNQCVCAQSNVVLRCDGLNSVEAVDPKIIRPLDGHDCIVNDGGAIAPRATVSFNYAWKSPADYSFVNSQPTCD</sequence>
<reference evidence="2" key="2">
    <citation type="submission" date="2023-06" db="EMBL/GenBank/DDBJ databases">
        <authorList>
            <person name="Ma L."/>
            <person name="Liu K.-W."/>
            <person name="Li Z."/>
            <person name="Hsiao Y.-Y."/>
            <person name="Qi Y."/>
            <person name="Fu T."/>
            <person name="Tang G."/>
            <person name="Zhang D."/>
            <person name="Sun W.-H."/>
            <person name="Liu D.-K."/>
            <person name="Li Y."/>
            <person name="Chen G.-Z."/>
            <person name="Liu X.-D."/>
            <person name="Liao X.-Y."/>
            <person name="Jiang Y.-T."/>
            <person name="Yu X."/>
            <person name="Hao Y."/>
            <person name="Huang J."/>
            <person name="Zhao X.-W."/>
            <person name="Ke S."/>
            <person name="Chen Y.-Y."/>
            <person name="Wu W.-L."/>
            <person name="Hsu J.-L."/>
            <person name="Lin Y.-F."/>
            <person name="Huang M.-D."/>
            <person name="Li C.-Y."/>
            <person name="Huang L."/>
            <person name="Wang Z.-W."/>
            <person name="Zhao X."/>
            <person name="Zhong W.-Y."/>
            <person name="Peng D.-H."/>
            <person name="Ahmad S."/>
            <person name="Lan S."/>
            <person name="Zhang J.-S."/>
            <person name="Tsai W.-C."/>
            <person name="Van De Peer Y."/>
            <person name="Liu Z.-J."/>
        </authorList>
    </citation>
    <scope>NUCLEOTIDE SEQUENCE</scope>
    <source>
        <strain evidence="2">CP</strain>
        <tissue evidence="2">Leaves</tissue>
    </source>
</reference>
<organism evidence="2 3">
    <name type="scientific">Acorus calamus</name>
    <name type="common">Sweet flag</name>
    <dbReference type="NCBI Taxonomy" id="4465"/>
    <lineage>
        <taxon>Eukaryota</taxon>
        <taxon>Viridiplantae</taxon>
        <taxon>Streptophyta</taxon>
        <taxon>Embryophyta</taxon>
        <taxon>Tracheophyta</taxon>
        <taxon>Spermatophyta</taxon>
        <taxon>Magnoliopsida</taxon>
        <taxon>Liliopsida</taxon>
        <taxon>Acoraceae</taxon>
        <taxon>Acorus</taxon>
    </lineage>
</organism>
<comment type="caution">
    <text evidence="2">The sequence shown here is derived from an EMBL/GenBank/DDBJ whole genome shotgun (WGS) entry which is preliminary data.</text>
</comment>
<protein>
    <submittedName>
        <fullName evidence="2">Uncharacterized protein</fullName>
    </submittedName>
</protein>
<gene>
    <name evidence="2" type="ORF">QJS10_CPA02g00833</name>
</gene>
<name>A0AAV9FE13_ACOCL</name>